<proteinExistence type="predicted"/>
<dbReference type="AlphaFoldDB" id="A0A9N9DTF3"/>
<reference evidence="1" key="1">
    <citation type="submission" date="2021-06" db="EMBL/GenBank/DDBJ databases">
        <authorList>
            <person name="Kallberg Y."/>
            <person name="Tangrot J."/>
            <person name="Rosling A."/>
        </authorList>
    </citation>
    <scope>NUCLEOTIDE SEQUENCE</scope>
    <source>
        <strain evidence="1">FL966</strain>
    </source>
</reference>
<gene>
    <name evidence="1" type="ORF">CPELLU_LOCUS9171</name>
</gene>
<dbReference type="Proteomes" id="UP000789759">
    <property type="component" value="Unassembled WGS sequence"/>
</dbReference>
<evidence type="ECO:0000313" key="1">
    <source>
        <dbReference type="EMBL" id="CAG8647573.1"/>
    </source>
</evidence>
<sequence>MSKCNKRSYFCKGCHIEHFVTGYDTDNEPALSDDDLPTNNHFDKGIFEFNPEMIIKSSLKDIKIINSAMNFLHIRERFLLKKFSSLNKINSINNFNNSPAYEEKVKLNAHLNLLHVTCEDISLNSLWLSVKHAVQLKILMHQIDNPFYINILENMCNKNLTEIQILALQSRILNNHKINSQEWKDNTFLITRNNLYVQLNFEVAKEHAYNNNQLIIHSCAQDFYNQRILTENNQLKFLSVSDIKENALCEILLLSINMKVILIVNICTNDKLANSTLELL</sequence>
<evidence type="ECO:0000313" key="2">
    <source>
        <dbReference type="Proteomes" id="UP000789759"/>
    </source>
</evidence>
<organism evidence="1 2">
    <name type="scientific">Cetraspora pellucida</name>
    <dbReference type="NCBI Taxonomy" id="1433469"/>
    <lineage>
        <taxon>Eukaryota</taxon>
        <taxon>Fungi</taxon>
        <taxon>Fungi incertae sedis</taxon>
        <taxon>Mucoromycota</taxon>
        <taxon>Glomeromycotina</taxon>
        <taxon>Glomeromycetes</taxon>
        <taxon>Diversisporales</taxon>
        <taxon>Gigasporaceae</taxon>
        <taxon>Cetraspora</taxon>
    </lineage>
</organism>
<dbReference type="EMBL" id="CAJVQA010006858">
    <property type="protein sequence ID" value="CAG8647573.1"/>
    <property type="molecule type" value="Genomic_DNA"/>
</dbReference>
<keyword evidence="2" id="KW-1185">Reference proteome</keyword>
<name>A0A9N9DTF3_9GLOM</name>
<accession>A0A9N9DTF3</accession>
<comment type="caution">
    <text evidence="1">The sequence shown here is derived from an EMBL/GenBank/DDBJ whole genome shotgun (WGS) entry which is preliminary data.</text>
</comment>
<protein>
    <submittedName>
        <fullName evidence="1">17845_t:CDS:1</fullName>
    </submittedName>
</protein>
<dbReference type="OrthoDB" id="432234at2759"/>